<gene>
    <name evidence="1" type="ordered locus">MTR_4g057790</name>
</gene>
<evidence type="ECO:0000313" key="2">
    <source>
        <dbReference type="EnsemblPlants" id="KEH29995"/>
    </source>
</evidence>
<sequence length="82" mass="9552">MVYWAFAIVTYWTMSLCVKKSITVLSWEIYLTGLVGMMVFGVQREWFAVGCNGWLRVGEIYPTETVSDRSPAHTYKFELEEE</sequence>
<reference evidence="1 3" key="1">
    <citation type="journal article" date="2011" name="Nature">
        <title>The Medicago genome provides insight into the evolution of rhizobial symbioses.</title>
        <authorList>
            <person name="Young N.D."/>
            <person name="Debelle F."/>
            <person name="Oldroyd G.E."/>
            <person name="Geurts R."/>
            <person name="Cannon S.B."/>
            <person name="Udvardi M.K."/>
            <person name="Benedito V.A."/>
            <person name="Mayer K.F."/>
            <person name="Gouzy J."/>
            <person name="Schoof H."/>
            <person name="Van de Peer Y."/>
            <person name="Proost S."/>
            <person name="Cook D.R."/>
            <person name="Meyers B.C."/>
            <person name="Spannagl M."/>
            <person name="Cheung F."/>
            <person name="De Mita S."/>
            <person name="Krishnakumar V."/>
            <person name="Gundlach H."/>
            <person name="Zhou S."/>
            <person name="Mudge J."/>
            <person name="Bharti A.K."/>
            <person name="Murray J.D."/>
            <person name="Naoumkina M.A."/>
            <person name="Rosen B."/>
            <person name="Silverstein K.A."/>
            <person name="Tang H."/>
            <person name="Rombauts S."/>
            <person name="Zhao P.X."/>
            <person name="Zhou P."/>
            <person name="Barbe V."/>
            <person name="Bardou P."/>
            <person name="Bechner M."/>
            <person name="Bellec A."/>
            <person name="Berger A."/>
            <person name="Berges H."/>
            <person name="Bidwell S."/>
            <person name="Bisseling T."/>
            <person name="Choisne N."/>
            <person name="Couloux A."/>
            <person name="Denny R."/>
            <person name="Deshpande S."/>
            <person name="Dai X."/>
            <person name="Doyle J.J."/>
            <person name="Dudez A.M."/>
            <person name="Farmer A.D."/>
            <person name="Fouteau S."/>
            <person name="Franken C."/>
            <person name="Gibelin C."/>
            <person name="Gish J."/>
            <person name="Goldstein S."/>
            <person name="Gonzalez A.J."/>
            <person name="Green P.J."/>
            <person name="Hallab A."/>
            <person name="Hartog M."/>
            <person name="Hua A."/>
            <person name="Humphray S.J."/>
            <person name="Jeong D.H."/>
            <person name="Jing Y."/>
            <person name="Jocker A."/>
            <person name="Kenton S.M."/>
            <person name="Kim D.J."/>
            <person name="Klee K."/>
            <person name="Lai H."/>
            <person name="Lang C."/>
            <person name="Lin S."/>
            <person name="Macmil S.L."/>
            <person name="Magdelenat G."/>
            <person name="Matthews L."/>
            <person name="McCorrison J."/>
            <person name="Monaghan E.L."/>
            <person name="Mun J.H."/>
            <person name="Najar F.Z."/>
            <person name="Nicholson C."/>
            <person name="Noirot C."/>
            <person name="O'Bleness M."/>
            <person name="Paule C.R."/>
            <person name="Poulain J."/>
            <person name="Prion F."/>
            <person name="Qin B."/>
            <person name="Qu C."/>
            <person name="Retzel E.F."/>
            <person name="Riddle C."/>
            <person name="Sallet E."/>
            <person name="Samain S."/>
            <person name="Samson N."/>
            <person name="Sanders I."/>
            <person name="Saurat O."/>
            <person name="Scarpelli C."/>
            <person name="Schiex T."/>
            <person name="Segurens B."/>
            <person name="Severin A.J."/>
            <person name="Sherrier D.J."/>
            <person name="Shi R."/>
            <person name="Sims S."/>
            <person name="Singer S.R."/>
            <person name="Sinharoy S."/>
            <person name="Sterck L."/>
            <person name="Viollet A."/>
            <person name="Wang B.B."/>
            <person name="Wang K."/>
            <person name="Wang M."/>
            <person name="Wang X."/>
            <person name="Warfsmann J."/>
            <person name="Weissenbach J."/>
            <person name="White D.D."/>
            <person name="White J.D."/>
            <person name="Wiley G.B."/>
            <person name="Wincker P."/>
            <person name="Xing Y."/>
            <person name="Yang L."/>
            <person name="Yao Z."/>
            <person name="Ying F."/>
            <person name="Zhai J."/>
            <person name="Zhou L."/>
            <person name="Zuber A."/>
            <person name="Denarie J."/>
            <person name="Dixon R.A."/>
            <person name="May G.D."/>
            <person name="Schwartz D.C."/>
            <person name="Rogers J."/>
            <person name="Quetier F."/>
            <person name="Town C.D."/>
            <person name="Roe B.A."/>
        </authorList>
    </citation>
    <scope>NUCLEOTIDE SEQUENCE [LARGE SCALE GENOMIC DNA]</scope>
    <source>
        <strain evidence="1">A17</strain>
        <strain evidence="2 3">cv. Jemalong A17</strain>
    </source>
</reference>
<dbReference type="HOGENOM" id="CLU_2561767_0_0_1"/>
<organism evidence="1 3">
    <name type="scientific">Medicago truncatula</name>
    <name type="common">Barrel medic</name>
    <name type="synonym">Medicago tribuloides</name>
    <dbReference type="NCBI Taxonomy" id="3880"/>
    <lineage>
        <taxon>Eukaryota</taxon>
        <taxon>Viridiplantae</taxon>
        <taxon>Streptophyta</taxon>
        <taxon>Embryophyta</taxon>
        <taxon>Tracheophyta</taxon>
        <taxon>Spermatophyta</taxon>
        <taxon>Magnoliopsida</taxon>
        <taxon>eudicotyledons</taxon>
        <taxon>Gunneridae</taxon>
        <taxon>Pentapetalae</taxon>
        <taxon>rosids</taxon>
        <taxon>fabids</taxon>
        <taxon>Fabales</taxon>
        <taxon>Fabaceae</taxon>
        <taxon>Papilionoideae</taxon>
        <taxon>50 kb inversion clade</taxon>
        <taxon>NPAAA clade</taxon>
        <taxon>Hologalegina</taxon>
        <taxon>IRL clade</taxon>
        <taxon>Trifolieae</taxon>
        <taxon>Medicago</taxon>
    </lineage>
</organism>
<keyword evidence="1" id="KW-0472">Membrane</keyword>
<proteinExistence type="predicted"/>
<name>A0A072UVW9_MEDTR</name>
<accession>A0A072UVW9</accession>
<keyword evidence="1" id="KW-0812">Transmembrane</keyword>
<dbReference type="EnsemblPlants" id="KEH29995">
    <property type="protein sequence ID" value="KEH29995"/>
    <property type="gene ID" value="MTR_4g057790"/>
</dbReference>
<protein>
    <submittedName>
        <fullName evidence="1">Transmembrane protein, putative</fullName>
    </submittedName>
</protein>
<reference evidence="2" key="3">
    <citation type="submission" date="2015-04" db="UniProtKB">
        <authorList>
            <consortium name="EnsemblPlants"/>
        </authorList>
    </citation>
    <scope>IDENTIFICATION</scope>
    <source>
        <strain evidence="2">cv. Jemalong A17</strain>
    </source>
</reference>
<dbReference type="Proteomes" id="UP000002051">
    <property type="component" value="Chromosome 4"/>
</dbReference>
<keyword evidence="3" id="KW-1185">Reference proteome</keyword>
<evidence type="ECO:0000313" key="1">
    <source>
        <dbReference type="EMBL" id="KEH29995.1"/>
    </source>
</evidence>
<evidence type="ECO:0000313" key="3">
    <source>
        <dbReference type="Proteomes" id="UP000002051"/>
    </source>
</evidence>
<reference evidence="1 3" key="2">
    <citation type="journal article" date="2014" name="BMC Genomics">
        <title>An improved genome release (version Mt4.0) for the model legume Medicago truncatula.</title>
        <authorList>
            <person name="Tang H."/>
            <person name="Krishnakumar V."/>
            <person name="Bidwell S."/>
            <person name="Rosen B."/>
            <person name="Chan A."/>
            <person name="Zhou S."/>
            <person name="Gentzbittel L."/>
            <person name="Childs K.L."/>
            <person name="Yandell M."/>
            <person name="Gundlach H."/>
            <person name="Mayer K.F."/>
            <person name="Schwartz D.C."/>
            <person name="Town C.D."/>
        </authorList>
    </citation>
    <scope>GENOME REANNOTATION</scope>
    <source>
        <strain evidence="1">A17</strain>
        <strain evidence="2 3">cv. Jemalong A17</strain>
    </source>
</reference>
<dbReference type="AlphaFoldDB" id="A0A072UVW9"/>
<dbReference type="EMBL" id="CM001220">
    <property type="protein sequence ID" value="KEH29995.1"/>
    <property type="molecule type" value="Genomic_DNA"/>
</dbReference>